<keyword evidence="5 8" id="KW-0812">Transmembrane</keyword>
<dbReference type="CDD" id="cd06261">
    <property type="entry name" value="TM_PBP2"/>
    <property type="match status" value="1"/>
</dbReference>
<evidence type="ECO:0000256" key="1">
    <source>
        <dbReference type="ARBA" id="ARBA00004429"/>
    </source>
</evidence>
<feature type="transmembrane region" description="Helical" evidence="8">
    <location>
        <begin position="236"/>
        <end position="257"/>
    </location>
</feature>
<evidence type="ECO:0000256" key="4">
    <source>
        <dbReference type="ARBA" id="ARBA00022519"/>
    </source>
</evidence>
<dbReference type="Proteomes" id="UP000646579">
    <property type="component" value="Unassembled WGS sequence"/>
</dbReference>
<evidence type="ECO:0000313" key="11">
    <source>
        <dbReference type="Proteomes" id="UP000646579"/>
    </source>
</evidence>
<dbReference type="PROSITE" id="PS50928">
    <property type="entry name" value="ABC_TM1"/>
    <property type="match status" value="1"/>
</dbReference>
<evidence type="ECO:0000256" key="2">
    <source>
        <dbReference type="ARBA" id="ARBA00022448"/>
    </source>
</evidence>
<evidence type="ECO:0000256" key="5">
    <source>
        <dbReference type="ARBA" id="ARBA00022692"/>
    </source>
</evidence>
<evidence type="ECO:0000256" key="3">
    <source>
        <dbReference type="ARBA" id="ARBA00022475"/>
    </source>
</evidence>
<comment type="caution">
    <text evidence="10">The sequence shown here is derived from an EMBL/GenBank/DDBJ whole genome shotgun (WGS) entry which is preliminary data.</text>
</comment>
<feature type="transmembrane region" description="Helical" evidence="8">
    <location>
        <begin position="12"/>
        <end position="34"/>
    </location>
</feature>
<organism evidence="10 11">
    <name type="scientific">Devosia pacifica</name>
    <dbReference type="NCBI Taxonomy" id="1335967"/>
    <lineage>
        <taxon>Bacteria</taxon>
        <taxon>Pseudomonadati</taxon>
        <taxon>Pseudomonadota</taxon>
        <taxon>Alphaproteobacteria</taxon>
        <taxon>Hyphomicrobiales</taxon>
        <taxon>Devosiaceae</taxon>
        <taxon>Devosia</taxon>
    </lineage>
</organism>
<dbReference type="RefSeq" id="WP_244639893.1">
    <property type="nucleotide sequence ID" value="NZ_BMZE01000001.1"/>
</dbReference>
<feature type="transmembrane region" description="Helical" evidence="8">
    <location>
        <begin position="180"/>
        <end position="200"/>
    </location>
</feature>
<feature type="transmembrane region" description="Helical" evidence="8">
    <location>
        <begin position="101"/>
        <end position="124"/>
    </location>
</feature>
<dbReference type="InterPro" id="IPR035906">
    <property type="entry name" value="MetI-like_sf"/>
</dbReference>
<feature type="domain" description="ABC transmembrane type-1" evidence="9">
    <location>
        <begin position="65"/>
        <end position="253"/>
    </location>
</feature>
<keyword evidence="6 8" id="KW-1133">Transmembrane helix</keyword>
<gene>
    <name evidence="10" type="ORF">GCM10007989_05320</name>
</gene>
<keyword evidence="11" id="KW-1185">Reference proteome</keyword>
<keyword evidence="7 8" id="KW-0472">Membrane</keyword>
<keyword evidence="2 8" id="KW-0813">Transport</keyword>
<dbReference type="Gene3D" id="1.10.3720.10">
    <property type="entry name" value="MetI-like"/>
    <property type="match status" value="1"/>
</dbReference>
<proteinExistence type="inferred from homology"/>
<sequence>MMTDKAAWLARFVFLTLVAIFLAMPLIVVSSVSFNDTAQMVFPPQGLSLRWYEEFFNDPTWVGAFERSVIIALSASVLSTSLALPIAYAQWKHRSKVADALAALGGLPFILPPVVIAIVFLLFWGIVQHVGRIENIIVSHAITFVAMPLVMITLGFASVEQTLVEAAETMGAREDQVFRSIALPIVLPFIIASLIFVTIFSLNEYLIAYMVGGFATQTLPVKIFSSMRTGFTPTMCVAAVLFLTLGLAGFLAIARLGNLPKLMGAKG</sequence>
<reference evidence="10" key="2">
    <citation type="submission" date="2020-09" db="EMBL/GenBank/DDBJ databases">
        <authorList>
            <person name="Sun Q."/>
            <person name="Kim S."/>
        </authorList>
    </citation>
    <scope>NUCLEOTIDE SEQUENCE</scope>
    <source>
        <strain evidence="10">KCTC 32437</strain>
    </source>
</reference>
<dbReference type="PANTHER" id="PTHR43357">
    <property type="entry name" value="INNER MEMBRANE ABC TRANSPORTER PERMEASE PROTEIN YDCV"/>
    <property type="match status" value="1"/>
</dbReference>
<dbReference type="Pfam" id="PF00528">
    <property type="entry name" value="BPD_transp_1"/>
    <property type="match status" value="1"/>
</dbReference>
<protein>
    <submittedName>
        <fullName evidence="10">Spermidine/putrescine ABC transporter permease</fullName>
    </submittedName>
</protein>
<feature type="transmembrane region" description="Helical" evidence="8">
    <location>
        <begin position="206"/>
        <end position="224"/>
    </location>
</feature>
<feature type="transmembrane region" description="Helical" evidence="8">
    <location>
        <begin position="136"/>
        <end position="159"/>
    </location>
</feature>
<dbReference type="GO" id="GO:0055085">
    <property type="term" value="P:transmembrane transport"/>
    <property type="evidence" value="ECO:0007669"/>
    <property type="project" value="InterPro"/>
</dbReference>
<evidence type="ECO:0000259" key="9">
    <source>
        <dbReference type="PROSITE" id="PS50928"/>
    </source>
</evidence>
<dbReference type="PANTHER" id="PTHR43357:SF4">
    <property type="entry name" value="INNER MEMBRANE ABC TRANSPORTER PERMEASE PROTEIN YDCV"/>
    <property type="match status" value="1"/>
</dbReference>
<keyword evidence="4" id="KW-0997">Cell inner membrane</keyword>
<comment type="similarity">
    <text evidence="8">Belongs to the binding-protein-dependent transport system permease family.</text>
</comment>
<dbReference type="EMBL" id="BMZE01000001">
    <property type="protein sequence ID" value="GHA13656.1"/>
    <property type="molecule type" value="Genomic_DNA"/>
</dbReference>
<evidence type="ECO:0000256" key="8">
    <source>
        <dbReference type="RuleBase" id="RU363032"/>
    </source>
</evidence>
<dbReference type="GO" id="GO:0005886">
    <property type="term" value="C:plasma membrane"/>
    <property type="evidence" value="ECO:0007669"/>
    <property type="project" value="UniProtKB-SubCell"/>
</dbReference>
<name>A0A918VQ71_9HYPH</name>
<evidence type="ECO:0000313" key="10">
    <source>
        <dbReference type="EMBL" id="GHA13656.1"/>
    </source>
</evidence>
<reference evidence="10" key="1">
    <citation type="journal article" date="2014" name="Int. J. Syst. Evol. Microbiol.">
        <title>Complete genome sequence of Corynebacterium casei LMG S-19264T (=DSM 44701T), isolated from a smear-ripened cheese.</title>
        <authorList>
            <consortium name="US DOE Joint Genome Institute (JGI-PGF)"/>
            <person name="Walter F."/>
            <person name="Albersmeier A."/>
            <person name="Kalinowski J."/>
            <person name="Ruckert C."/>
        </authorList>
    </citation>
    <scope>NUCLEOTIDE SEQUENCE</scope>
    <source>
        <strain evidence="10">KCTC 32437</strain>
    </source>
</reference>
<dbReference type="SUPFAM" id="SSF161098">
    <property type="entry name" value="MetI-like"/>
    <property type="match status" value="1"/>
</dbReference>
<comment type="subcellular location">
    <subcellularLocation>
        <location evidence="1">Cell inner membrane</location>
        <topology evidence="1">Multi-pass membrane protein</topology>
    </subcellularLocation>
    <subcellularLocation>
        <location evidence="8">Cell membrane</location>
        <topology evidence="8">Multi-pass membrane protein</topology>
    </subcellularLocation>
</comment>
<feature type="transmembrane region" description="Helical" evidence="8">
    <location>
        <begin position="69"/>
        <end position="89"/>
    </location>
</feature>
<evidence type="ECO:0000256" key="6">
    <source>
        <dbReference type="ARBA" id="ARBA00022989"/>
    </source>
</evidence>
<keyword evidence="3" id="KW-1003">Cell membrane</keyword>
<accession>A0A918VQ71</accession>
<evidence type="ECO:0000256" key="7">
    <source>
        <dbReference type="ARBA" id="ARBA00023136"/>
    </source>
</evidence>
<dbReference type="AlphaFoldDB" id="A0A918VQ71"/>
<dbReference type="InterPro" id="IPR000515">
    <property type="entry name" value="MetI-like"/>
</dbReference>